<dbReference type="Gramene" id="LPERR03G09920.1">
    <property type="protein sequence ID" value="LPERR03G09920.1"/>
    <property type="gene ID" value="LPERR03G09920"/>
</dbReference>
<dbReference type="GO" id="GO:0015031">
    <property type="term" value="P:protein transport"/>
    <property type="evidence" value="ECO:0007669"/>
    <property type="project" value="InterPro"/>
</dbReference>
<dbReference type="Proteomes" id="UP000032180">
    <property type="component" value="Chromosome 3"/>
</dbReference>
<dbReference type="InterPro" id="IPR005061">
    <property type="entry name" value="Ist1"/>
</dbReference>
<keyword evidence="3" id="KW-1185">Reference proteome</keyword>
<dbReference type="InterPro" id="IPR042277">
    <property type="entry name" value="IST1-like"/>
</dbReference>
<reference evidence="2 3" key="1">
    <citation type="submission" date="2012-08" db="EMBL/GenBank/DDBJ databases">
        <title>Oryza genome evolution.</title>
        <authorList>
            <person name="Wing R.A."/>
        </authorList>
    </citation>
    <scope>NUCLEOTIDE SEQUENCE</scope>
</reference>
<organism evidence="2 3">
    <name type="scientific">Leersia perrieri</name>
    <dbReference type="NCBI Taxonomy" id="77586"/>
    <lineage>
        <taxon>Eukaryota</taxon>
        <taxon>Viridiplantae</taxon>
        <taxon>Streptophyta</taxon>
        <taxon>Embryophyta</taxon>
        <taxon>Tracheophyta</taxon>
        <taxon>Spermatophyta</taxon>
        <taxon>Magnoliopsida</taxon>
        <taxon>Liliopsida</taxon>
        <taxon>Poales</taxon>
        <taxon>Poaceae</taxon>
        <taxon>BOP clade</taxon>
        <taxon>Oryzoideae</taxon>
        <taxon>Oryzeae</taxon>
        <taxon>Oryzinae</taxon>
        <taxon>Leersia</taxon>
    </lineage>
</organism>
<dbReference type="PANTHER" id="PTHR12161">
    <property type="entry name" value="IST1 FAMILY MEMBER"/>
    <property type="match status" value="1"/>
</dbReference>
<evidence type="ECO:0000313" key="3">
    <source>
        <dbReference type="Proteomes" id="UP000032180"/>
    </source>
</evidence>
<dbReference type="Gene3D" id="1.20.1260.60">
    <property type="entry name" value="Vacuolar protein sorting-associated protein Ist1"/>
    <property type="match status" value="1"/>
</dbReference>
<comment type="similarity">
    <text evidence="1">Belongs to the IST1 family.</text>
</comment>
<dbReference type="Pfam" id="PF03398">
    <property type="entry name" value="Ist1"/>
    <property type="match status" value="1"/>
</dbReference>
<dbReference type="HOGENOM" id="CLU_037652_3_0_1"/>
<dbReference type="FunFam" id="1.20.1260.60:FF:000002">
    <property type="entry name" value="Vacuolar protein sorting-associated protein IST1"/>
    <property type="match status" value="1"/>
</dbReference>
<evidence type="ECO:0000313" key="2">
    <source>
        <dbReference type="EnsemblPlants" id="LPERR03G09920.1"/>
    </source>
</evidence>
<dbReference type="eggNOG" id="KOG2027">
    <property type="taxonomic scope" value="Eukaryota"/>
</dbReference>
<reference evidence="2" key="3">
    <citation type="submission" date="2015-04" db="UniProtKB">
        <authorList>
            <consortium name="EnsemblPlants"/>
        </authorList>
    </citation>
    <scope>IDENTIFICATION</scope>
</reference>
<dbReference type="AlphaFoldDB" id="A0A0D9VS37"/>
<name>A0A0D9VS37_9ORYZ</name>
<reference evidence="3" key="2">
    <citation type="submission" date="2013-12" db="EMBL/GenBank/DDBJ databases">
        <authorList>
            <person name="Yu Y."/>
            <person name="Lee S."/>
            <person name="de Baynast K."/>
            <person name="Wissotski M."/>
            <person name="Liu L."/>
            <person name="Talag J."/>
            <person name="Goicoechea J."/>
            <person name="Angelova A."/>
            <person name="Jetty R."/>
            <person name="Kudrna D."/>
            <person name="Golser W."/>
            <person name="Rivera L."/>
            <person name="Zhang J."/>
            <person name="Wing R."/>
        </authorList>
    </citation>
    <scope>NUCLEOTIDE SEQUENCE</scope>
</reference>
<dbReference type="PANTHER" id="PTHR12161:SF26">
    <property type="entry name" value="EXPRESSED PROTEIN"/>
    <property type="match status" value="1"/>
</dbReference>
<dbReference type="EnsemblPlants" id="LPERR03G09920.1">
    <property type="protein sequence ID" value="LPERR03G09920.1"/>
    <property type="gene ID" value="LPERR03G09920"/>
</dbReference>
<evidence type="ECO:0000256" key="1">
    <source>
        <dbReference type="ARBA" id="ARBA00005536"/>
    </source>
</evidence>
<protein>
    <submittedName>
        <fullName evidence="2">Uncharacterized protein</fullName>
    </submittedName>
</protein>
<dbReference type="STRING" id="77586.A0A0D9VS37"/>
<accession>A0A0D9VS37</accession>
<sequence>MGFIRKTSRKTGKLKTLLGLAVSRIAVARRPRLARKSIATDDVRQLLTLGHLDRAVHRVHIYDIFLGRHECHEVRDHIALQCKLPQIICLDFASQAEQVIAEDNMLEAFELIELYCKRLIENASKLDKPSECTEDIQEAAAAVMFAASWCGDLPELPFARTILADKFGNDFAEAAKDGSGIVDPMLVWKLSDNATSMELKKKVTKEIAMENNLIVDFSELQEEMKDGED</sequence>
<proteinExistence type="inferred from homology"/>